<protein>
    <submittedName>
        <fullName evidence="2">Nuclear transport factor 2 family protein</fullName>
    </submittedName>
</protein>
<evidence type="ECO:0000313" key="2">
    <source>
        <dbReference type="EMBL" id="GAA4693488.1"/>
    </source>
</evidence>
<proteinExistence type="predicted"/>
<evidence type="ECO:0000313" key="3">
    <source>
        <dbReference type="Proteomes" id="UP001500621"/>
    </source>
</evidence>
<sequence length="146" mass="15762">MTDVPTTSSSPSMPAPVAAWHRIAESRDPAGLDELLADDVVFRSPAVHTPQEGKQLATAYLAAAVDVLGPTLVYRRQWYAEGSAVLEFEADLDGISVHGIDMLAWGEDGRLREFTVMVRPVKGLHALIERMAARLATGQAGAQQRP</sequence>
<dbReference type="InterPro" id="IPR037401">
    <property type="entry name" value="SnoaL-like"/>
</dbReference>
<feature type="domain" description="SnoaL-like" evidence="1">
    <location>
        <begin position="17"/>
        <end position="113"/>
    </location>
</feature>
<evidence type="ECO:0000259" key="1">
    <source>
        <dbReference type="Pfam" id="PF12680"/>
    </source>
</evidence>
<gene>
    <name evidence="2" type="ORF">GCM10023226_34200</name>
</gene>
<dbReference type="SUPFAM" id="SSF54427">
    <property type="entry name" value="NTF2-like"/>
    <property type="match status" value="1"/>
</dbReference>
<dbReference type="Proteomes" id="UP001500621">
    <property type="component" value="Unassembled WGS sequence"/>
</dbReference>
<reference evidence="3" key="1">
    <citation type="journal article" date="2019" name="Int. J. Syst. Evol. Microbiol.">
        <title>The Global Catalogue of Microorganisms (GCM) 10K type strain sequencing project: providing services to taxonomists for standard genome sequencing and annotation.</title>
        <authorList>
            <consortium name="The Broad Institute Genomics Platform"/>
            <consortium name="The Broad Institute Genome Sequencing Center for Infectious Disease"/>
            <person name="Wu L."/>
            <person name="Ma J."/>
        </authorList>
    </citation>
    <scope>NUCLEOTIDE SEQUENCE [LARGE SCALE GENOMIC DNA]</scope>
    <source>
        <strain evidence="3">JCM 18127</strain>
    </source>
</reference>
<dbReference type="InterPro" id="IPR032710">
    <property type="entry name" value="NTF2-like_dom_sf"/>
</dbReference>
<dbReference type="EMBL" id="BAABIM010000004">
    <property type="protein sequence ID" value="GAA4693488.1"/>
    <property type="molecule type" value="Genomic_DNA"/>
</dbReference>
<name>A0ABP8WRR2_9ACTN</name>
<dbReference type="Gene3D" id="3.10.450.50">
    <property type="match status" value="1"/>
</dbReference>
<accession>A0ABP8WRR2</accession>
<dbReference type="Pfam" id="PF12680">
    <property type="entry name" value="SnoaL_2"/>
    <property type="match status" value="1"/>
</dbReference>
<comment type="caution">
    <text evidence="2">The sequence shown here is derived from an EMBL/GenBank/DDBJ whole genome shotgun (WGS) entry which is preliminary data.</text>
</comment>
<dbReference type="RefSeq" id="WP_345268121.1">
    <property type="nucleotide sequence ID" value="NZ_BAABIM010000004.1"/>
</dbReference>
<organism evidence="2 3">
    <name type="scientific">Nocardioides nanhaiensis</name>
    <dbReference type="NCBI Taxonomy" id="1476871"/>
    <lineage>
        <taxon>Bacteria</taxon>
        <taxon>Bacillati</taxon>
        <taxon>Actinomycetota</taxon>
        <taxon>Actinomycetes</taxon>
        <taxon>Propionibacteriales</taxon>
        <taxon>Nocardioidaceae</taxon>
        <taxon>Nocardioides</taxon>
    </lineage>
</organism>
<keyword evidence="3" id="KW-1185">Reference proteome</keyword>